<protein>
    <submittedName>
        <fullName evidence="1">Putative secreted peptide</fullName>
    </submittedName>
</protein>
<evidence type="ECO:0000313" key="1">
    <source>
        <dbReference type="EMBL" id="MBW30071.1"/>
    </source>
</evidence>
<organism evidence="1">
    <name type="scientific">Anopheles braziliensis</name>
    <dbReference type="NCBI Taxonomy" id="58242"/>
    <lineage>
        <taxon>Eukaryota</taxon>
        <taxon>Metazoa</taxon>
        <taxon>Ecdysozoa</taxon>
        <taxon>Arthropoda</taxon>
        <taxon>Hexapoda</taxon>
        <taxon>Insecta</taxon>
        <taxon>Pterygota</taxon>
        <taxon>Neoptera</taxon>
        <taxon>Endopterygota</taxon>
        <taxon>Diptera</taxon>
        <taxon>Nematocera</taxon>
        <taxon>Culicoidea</taxon>
        <taxon>Culicidae</taxon>
        <taxon>Anophelinae</taxon>
        <taxon>Anopheles</taxon>
    </lineage>
</organism>
<dbReference type="EMBL" id="GGFM01009320">
    <property type="protein sequence ID" value="MBW30071.1"/>
    <property type="molecule type" value="Transcribed_RNA"/>
</dbReference>
<accession>A0A2M3ZNG1</accession>
<name>A0A2M3ZNG1_9DIPT</name>
<reference evidence="1" key="1">
    <citation type="submission" date="2018-01" db="EMBL/GenBank/DDBJ databases">
        <title>An insight into the sialome of Amazonian anophelines.</title>
        <authorList>
            <person name="Ribeiro J.M."/>
            <person name="Scarpassa V."/>
            <person name="Calvo E."/>
        </authorList>
    </citation>
    <scope>NUCLEOTIDE SEQUENCE</scope>
    <source>
        <tissue evidence="1">Salivary glands</tissue>
    </source>
</reference>
<sequence length="78" mass="8844">MDVASGFRFDCCCASCSLLLLFAHTSNRVIALFPFARVRAFTFSRHSFRIRILLLSAIICKNKVNHNVTPLRNPLFSP</sequence>
<dbReference type="AlphaFoldDB" id="A0A2M3ZNG1"/>
<proteinExistence type="predicted"/>